<evidence type="ECO:0000256" key="3">
    <source>
        <dbReference type="ARBA" id="ARBA00022989"/>
    </source>
</evidence>
<dbReference type="InterPro" id="IPR005828">
    <property type="entry name" value="MFS_sugar_transport-like"/>
</dbReference>
<dbReference type="InterPro" id="IPR020846">
    <property type="entry name" value="MFS_dom"/>
</dbReference>
<dbReference type="EMBL" id="JAGKHQ010000005">
    <property type="protein sequence ID" value="KAG7515577.1"/>
    <property type="molecule type" value="Genomic_DNA"/>
</dbReference>
<evidence type="ECO:0000256" key="2">
    <source>
        <dbReference type="ARBA" id="ARBA00022692"/>
    </source>
</evidence>
<feature type="transmembrane region" description="Helical" evidence="5">
    <location>
        <begin position="431"/>
        <end position="449"/>
    </location>
</feature>
<feature type="transmembrane region" description="Helical" evidence="5">
    <location>
        <begin position="370"/>
        <end position="392"/>
    </location>
</feature>
<dbReference type="PROSITE" id="PS00216">
    <property type="entry name" value="SUGAR_TRANSPORT_1"/>
    <property type="match status" value="1"/>
</dbReference>
<feature type="transmembrane region" description="Helical" evidence="5">
    <location>
        <begin position="257"/>
        <end position="276"/>
    </location>
</feature>
<feature type="transmembrane region" description="Helical" evidence="5">
    <location>
        <begin position="228"/>
        <end position="251"/>
    </location>
</feature>
<dbReference type="Pfam" id="PF00083">
    <property type="entry name" value="Sugar_tr"/>
    <property type="match status" value="1"/>
</dbReference>
<evidence type="ECO:0000259" key="6">
    <source>
        <dbReference type="PROSITE" id="PS50850"/>
    </source>
</evidence>
<comment type="caution">
    <text evidence="7">The sequence shown here is derived from an EMBL/GenBank/DDBJ whole genome shotgun (WGS) entry which is preliminary data.</text>
</comment>
<dbReference type="GO" id="GO:0022857">
    <property type="term" value="F:transmembrane transporter activity"/>
    <property type="evidence" value="ECO:0007669"/>
    <property type="project" value="InterPro"/>
</dbReference>
<evidence type="ECO:0000256" key="1">
    <source>
        <dbReference type="ARBA" id="ARBA00004141"/>
    </source>
</evidence>
<feature type="transmembrane region" description="Helical" evidence="5">
    <location>
        <begin position="487"/>
        <end position="507"/>
    </location>
</feature>
<gene>
    <name evidence="7" type="ORF">JOB18_011719</name>
</gene>
<sequence>MRYYEDSIAFLGQWGRFQTVVFFLLSASIVPNGFGAFNLVFLTDIPSHHCRVRDVNLTEDWQKNIIPFKVVDGKPELSRCSRYRLDVVRNLSAQGLLPDKDVNLTDLEQEACVDGWIYNTDIYQATIVSEFDLVCDDEWKQPFSASVFFLGSLCGSFMSGQLSDRFGRKPVLFVTIILQTICTFAQVYSTSWLMFTILLFINGLGQISNFVAALVLGAEVLTDKVRVLYSSLGTCFGFALGYMMLPLFAYFIRDWRYLLLALSVVGAAYLPAWWLIPESPRWLLSQGRVKEAEAIVKKAAKWNKLQTPAIIFEESCYNETKTDVKEKYNVLDLLKSQARGTTLIVSLVSFTITAGYFGLSFDTPQLHTNPFVSCFISAAVEFPAYVSSWLALLYLPRRLSVVGSLFIGAVPLFLIQLVPQELSYLSLSLEMLGKYGFTSGLSMMFAYTAELYPTPLRNTATGTTGTVSRLGSCIAPFMLKMRLWFKYLPYILLGTLSILSAFAAFFLPETLGQPLPENFEQMQRGKGMMCPCVNGGKKKRTQRVAKQSNIAYSV</sequence>
<feature type="transmembrane region" description="Helical" evidence="5">
    <location>
        <begin position="20"/>
        <end position="43"/>
    </location>
</feature>
<keyword evidence="3 5" id="KW-1133">Transmembrane helix</keyword>
<evidence type="ECO:0000256" key="4">
    <source>
        <dbReference type="ARBA" id="ARBA00023136"/>
    </source>
</evidence>
<feature type="transmembrane region" description="Helical" evidence="5">
    <location>
        <begin position="340"/>
        <end position="358"/>
    </location>
</feature>
<proteinExistence type="predicted"/>
<organism evidence="7 8">
    <name type="scientific">Solea senegalensis</name>
    <name type="common">Senegalese sole</name>
    <dbReference type="NCBI Taxonomy" id="28829"/>
    <lineage>
        <taxon>Eukaryota</taxon>
        <taxon>Metazoa</taxon>
        <taxon>Chordata</taxon>
        <taxon>Craniata</taxon>
        <taxon>Vertebrata</taxon>
        <taxon>Euteleostomi</taxon>
        <taxon>Actinopterygii</taxon>
        <taxon>Neopterygii</taxon>
        <taxon>Teleostei</taxon>
        <taxon>Neoteleostei</taxon>
        <taxon>Acanthomorphata</taxon>
        <taxon>Carangaria</taxon>
        <taxon>Pleuronectiformes</taxon>
        <taxon>Pleuronectoidei</taxon>
        <taxon>Soleidae</taxon>
        <taxon>Solea</taxon>
    </lineage>
</organism>
<dbReference type="Proteomes" id="UP000693946">
    <property type="component" value="Linkage Group LG13"/>
</dbReference>
<feature type="transmembrane region" description="Helical" evidence="5">
    <location>
        <begin position="399"/>
        <end position="419"/>
    </location>
</feature>
<keyword evidence="2 5" id="KW-0812">Transmembrane</keyword>
<protein>
    <submittedName>
        <fullName evidence="7">Solute carrier family 22 member 5-like</fullName>
    </submittedName>
</protein>
<feature type="transmembrane region" description="Helical" evidence="5">
    <location>
        <begin position="171"/>
        <end position="188"/>
    </location>
</feature>
<evidence type="ECO:0000256" key="5">
    <source>
        <dbReference type="SAM" id="Phobius"/>
    </source>
</evidence>
<evidence type="ECO:0000313" key="7">
    <source>
        <dbReference type="EMBL" id="KAG7515577.1"/>
    </source>
</evidence>
<reference evidence="7 8" key="1">
    <citation type="journal article" date="2021" name="Sci. Rep.">
        <title>Chromosome anchoring in Senegalese sole (Solea senegalensis) reveals sex-associated markers and genome rearrangements in flatfish.</title>
        <authorList>
            <person name="Guerrero-Cozar I."/>
            <person name="Gomez-Garrido J."/>
            <person name="Berbel C."/>
            <person name="Martinez-Blanch J.F."/>
            <person name="Alioto T."/>
            <person name="Claros M.G."/>
            <person name="Gagnaire P.A."/>
            <person name="Manchado M."/>
        </authorList>
    </citation>
    <scope>NUCLEOTIDE SEQUENCE [LARGE SCALE GENOMIC DNA]</scope>
    <source>
        <strain evidence="7">Sse05_10M</strain>
    </source>
</reference>
<name>A0AAV6SGF7_SOLSE</name>
<keyword evidence="4 5" id="KW-0472">Membrane</keyword>
<keyword evidence="8" id="KW-1185">Reference proteome</keyword>
<evidence type="ECO:0000313" key="8">
    <source>
        <dbReference type="Proteomes" id="UP000693946"/>
    </source>
</evidence>
<dbReference type="AlphaFoldDB" id="A0AAV6SGF7"/>
<feature type="transmembrane region" description="Helical" evidence="5">
    <location>
        <begin position="194"/>
        <end position="216"/>
    </location>
</feature>
<accession>A0AAV6SGF7</accession>
<dbReference type="GO" id="GO:0016020">
    <property type="term" value="C:membrane"/>
    <property type="evidence" value="ECO:0007669"/>
    <property type="project" value="UniProtKB-SubCell"/>
</dbReference>
<dbReference type="PROSITE" id="PS50850">
    <property type="entry name" value="MFS"/>
    <property type="match status" value="1"/>
</dbReference>
<dbReference type="InterPro" id="IPR005829">
    <property type="entry name" value="Sugar_transporter_CS"/>
</dbReference>
<dbReference type="PANTHER" id="PTHR24064">
    <property type="entry name" value="SOLUTE CARRIER FAMILY 22 MEMBER"/>
    <property type="match status" value="1"/>
</dbReference>
<comment type="subcellular location">
    <subcellularLocation>
        <location evidence="1">Membrane</location>
        <topology evidence="1">Multi-pass membrane protein</topology>
    </subcellularLocation>
</comment>
<feature type="domain" description="Major facilitator superfamily (MFS) profile" evidence="6">
    <location>
        <begin position="87"/>
        <end position="512"/>
    </location>
</feature>